<dbReference type="SUPFAM" id="SSF81296">
    <property type="entry name" value="E set domains"/>
    <property type="match status" value="1"/>
</dbReference>
<reference evidence="2" key="2">
    <citation type="submission" date="2015-01" db="EMBL/GenBank/DDBJ databases">
        <title>Evolutionary Origins and Diversification of the Mycorrhizal Mutualists.</title>
        <authorList>
            <consortium name="DOE Joint Genome Institute"/>
            <consortium name="Mycorrhizal Genomics Consortium"/>
            <person name="Kohler A."/>
            <person name="Kuo A."/>
            <person name="Nagy L.G."/>
            <person name="Floudas D."/>
            <person name="Copeland A."/>
            <person name="Barry K.W."/>
            <person name="Cichocki N."/>
            <person name="Veneault-Fourrey C."/>
            <person name="LaButti K."/>
            <person name="Lindquist E.A."/>
            <person name="Lipzen A."/>
            <person name="Lundell T."/>
            <person name="Morin E."/>
            <person name="Murat C."/>
            <person name="Riley R."/>
            <person name="Ohm R."/>
            <person name="Sun H."/>
            <person name="Tunlid A."/>
            <person name="Henrissat B."/>
            <person name="Grigoriev I.V."/>
            <person name="Hibbett D.S."/>
            <person name="Martin F."/>
        </authorList>
    </citation>
    <scope>NUCLEOTIDE SEQUENCE [LARGE SCALE GENOMIC DNA]</scope>
    <source>
        <strain evidence="2">F 1598</strain>
    </source>
</reference>
<reference evidence="1 2" key="1">
    <citation type="submission" date="2014-04" db="EMBL/GenBank/DDBJ databases">
        <authorList>
            <consortium name="DOE Joint Genome Institute"/>
            <person name="Kuo A."/>
            <person name="Tarkka M."/>
            <person name="Buscot F."/>
            <person name="Kohler A."/>
            <person name="Nagy L.G."/>
            <person name="Floudas D."/>
            <person name="Copeland A."/>
            <person name="Barry K.W."/>
            <person name="Cichocki N."/>
            <person name="Veneault-Fourrey C."/>
            <person name="LaButti K."/>
            <person name="Lindquist E.A."/>
            <person name="Lipzen A."/>
            <person name="Lundell T."/>
            <person name="Morin E."/>
            <person name="Murat C."/>
            <person name="Sun H."/>
            <person name="Tunlid A."/>
            <person name="Henrissat B."/>
            <person name="Grigoriev I.V."/>
            <person name="Hibbett D.S."/>
            <person name="Martin F."/>
            <person name="Nordberg H.P."/>
            <person name="Cantor M.N."/>
            <person name="Hua S.X."/>
        </authorList>
    </citation>
    <scope>NUCLEOTIDE SEQUENCE [LARGE SCALE GENOMIC DNA]</scope>
    <source>
        <strain evidence="1 2">F 1598</strain>
    </source>
</reference>
<dbReference type="AlphaFoldDB" id="A0A0C3F512"/>
<dbReference type="EMBL" id="KN833007">
    <property type="protein sequence ID" value="KIM79795.1"/>
    <property type="molecule type" value="Genomic_DNA"/>
</dbReference>
<dbReference type="Proteomes" id="UP000054166">
    <property type="component" value="Unassembled WGS sequence"/>
</dbReference>
<dbReference type="Gene3D" id="2.60.40.640">
    <property type="match status" value="2"/>
</dbReference>
<accession>A0A0C3F512</accession>
<dbReference type="InParanoid" id="A0A0C3F512"/>
<dbReference type="STRING" id="765440.A0A0C3F512"/>
<proteinExistence type="predicted"/>
<dbReference type="InterPro" id="IPR014752">
    <property type="entry name" value="Arrestin-like_C"/>
</dbReference>
<keyword evidence="2" id="KW-1185">Reference proteome</keyword>
<dbReference type="InterPro" id="IPR014756">
    <property type="entry name" value="Ig_E-set"/>
</dbReference>
<gene>
    <name evidence="1" type="ORF">PILCRDRAFT_790547</name>
</gene>
<dbReference type="HOGENOM" id="CLU_578179_0_0_1"/>
<organism evidence="1 2">
    <name type="scientific">Piloderma croceum (strain F 1598)</name>
    <dbReference type="NCBI Taxonomy" id="765440"/>
    <lineage>
        <taxon>Eukaryota</taxon>
        <taxon>Fungi</taxon>
        <taxon>Dikarya</taxon>
        <taxon>Basidiomycota</taxon>
        <taxon>Agaricomycotina</taxon>
        <taxon>Agaricomycetes</taxon>
        <taxon>Agaricomycetidae</taxon>
        <taxon>Atheliales</taxon>
        <taxon>Atheliaceae</taxon>
        <taxon>Piloderma</taxon>
    </lineage>
</organism>
<protein>
    <recommendedName>
        <fullName evidence="3">Arrestin C-terminal-like domain-containing protein</fullName>
    </recommendedName>
</protein>
<dbReference type="OrthoDB" id="298939at2759"/>
<name>A0A0C3F512_PILCF</name>
<sequence length="464" mass="50750">MNQFVPPVTPVRRPTTGPRISTNYVPTLRSMKGLLLADMDDSMVQMDVSAADSSLSDGQRIAFEPIIPSNQSGLVQPAALHSHPGNELALNRDDTLLNLDASPARNAAELKSLLGNNYSRLRPGAAVLPPPSPLSHKSTNTSGEYMTVALEQAKPRARVEVDIILDGDTCVQGSHLKGRVRVHVRKGCKTEPPVWLAKGKVRIIGYESINEDDRHTFYQCTAPLSTSGSSTNALYISEPDEEGYAEAKEGVYVFPFAVWLPLNDSCGVARGVVQIPSGATVRYIAMVSFKIKCPATNERSIAHFYRNCEIWPRMDPSVVLITAPRPLLAQTSKSVFLGGKGKISLTAQLHRLHWIAGQRCYLKFSVTNDTKKIVKSLTLALIRTTTVFRPHPYLDALPGSADPDACQTSTTRKQVACNVLEMAHGGEKGHASAKGWWTGIPANQKLDFSHFLLLPVSDLFTRYP</sequence>
<evidence type="ECO:0000313" key="2">
    <source>
        <dbReference type="Proteomes" id="UP000054166"/>
    </source>
</evidence>
<evidence type="ECO:0008006" key="3">
    <source>
        <dbReference type="Google" id="ProtNLM"/>
    </source>
</evidence>
<evidence type="ECO:0000313" key="1">
    <source>
        <dbReference type="EMBL" id="KIM79795.1"/>
    </source>
</evidence>